<dbReference type="EMBL" id="CP058910">
    <property type="protein sequence ID" value="QLH76948.1"/>
    <property type="molecule type" value="Genomic_DNA"/>
</dbReference>
<dbReference type="Pfam" id="PF26590">
    <property type="entry name" value="DUF8186_M"/>
    <property type="match status" value="1"/>
</dbReference>
<protein>
    <submittedName>
        <fullName evidence="5">Uncharacterized protein</fullName>
    </submittedName>
</protein>
<name>A0A7D5SZA3_9EURY</name>
<dbReference type="AlphaFoldDB" id="A0A7D5SZA3"/>
<evidence type="ECO:0000259" key="4">
    <source>
        <dbReference type="Pfam" id="PF26591"/>
    </source>
</evidence>
<dbReference type="GeneID" id="56077479"/>
<dbReference type="InterPro" id="IPR058910">
    <property type="entry name" value="DUF8186_M"/>
</dbReference>
<dbReference type="Pfam" id="PF26591">
    <property type="entry name" value="DUF8186_C"/>
    <property type="match status" value="1"/>
</dbReference>
<evidence type="ECO:0000313" key="6">
    <source>
        <dbReference type="Proteomes" id="UP000509667"/>
    </source>
</evidence>
<sequence length="541" mass="59398">MFEYGHANGGAHGSSDPALWSRDEDISDPVALDALIDDETTGRDALALTTDIPFDSPPRGVEQWNRENVGDFPSFDRDTSVHPPGVSLTDRRYVRDAYIEIFTAQPSTRAKLSPDDQPRYVAPTGSLLAVSDYRVRIPEDSVTETERTYWNLTGHDVTETRLLVDGEEEARNDGNRRPRFEYDFGDNVGIDHTLTVESTITVTVGRLHERCVPTPPDDECSYWITSFENQTSEVTVRDSISVTEYYLDIMGFHARYPDGDLGTVVIKSDPWLGYSLPTGDVRGVWRFYSARDPTWDTLVSASASGSSRSHSPVHPLRVFAYPIKTGPTVSPAEKVELLMVNGGQRQPPTLPGAVDLDVLEEPYTESFSIATRIDTPAQDISDVTAHGLVRGVETSADPRLFEEVAIHRSNLSLSVLNTTATTASVRVSLRDVETDTPIETADREGRIVLAGKEVQTGRDGTLTTTISRPSGAIGARYEPGEWWLSTTAYVGDSDAVSVDGTTLSILGSLYRAGVPVGLFLLAVFLIDRVTGMAIWPPWRGL</sequence>
<gene>
    <name evidence="5" type="ORF">HZS55_06410</name>
</gene>
<evidence type="ECO:0000256" key="1">
    <source>
        <dbReference type="SAM" id="MobiDB-lite"/>
    </source>
</evidence>
<proteinExistence type="predicted"/>
<evidence type="ECO:0000259" key="2">
    <source>
        <dbReference type="Pfam" id="PF26589"/>
    </source>
</evidence>
<accession>A0A7D5SZA3</accession>
<feature type="domain" description="DUF8186" evidence="2">
    <location>
        <begin position="71"/>
        <end position="245"/>
    </location>
</feature>
<dbReference type="InterPro" id="IPR058499">
    <property type="entry name" value="DUF8186"/>
</dbReference>
<feature type="domain" description="DUF8186" evidence="4">
    <location>
        <begin position="406"/>
        <end position="496"/>
    </location>
</feature>
<dbReference type="OrthoDB" id="311765at2157"/>
<reference evidence="5 6" key="1">
    <citation type="submission" date="2020-07" db="EMBL/GenBank/DDBJ databases">
        <title>Halosimplex pelagicum sp. nov. and Halosimplex rubrum sp. nov., isolated from salted brown alga Laminaria, and emended description of the genus Halosimplex.</title>
        <authorList>
            <person name="Cui H."/>
        </authorList>
    </citation>
    <scope>NUCLEOTIDE SEQUENCE [LARGE SCALE GENOMIC DNA]</scope>
    <source>
        <strain evidence="5 6">R27</strain>
    </source>
</reference>
<evidence type="ECO:0000259" key="3">
    <source>
        <dbReference type="Pfam" id="PF26590"/>
    </source>
</evidence>
<evidence type="ECO:0000313" key="5">
    <source>
        <dbReference type="EMBL" id="QLH76948.1"/>
    </source>
</evidence>
<feature type="region of interest" description="Disordered" evidence="1">
    <location>
        <begin position="1"/>
        <end position="22"/>
    </location>
</feature>
<dbReference type="RefSeq" id="WP_179910882.1">
    <property type="nucleotide sequence ID" value="NZ_CP058910.1"/>
</dbReference>
<dbReference type="InterPro" id="IPR058911">
    <property type="entry name" value="DUF8186_C"/>
</dbReference>
<feature type="domain" description="DUF8186" evidence="3">
    <location>
        <begin position="250"/>
        <end position="395"/>
    </location>
</feature>
<dbReference type="Proteomes" id="UP000509667">
    <property type="component" value="Chromosome"/>
</dbReference>
<keyword evidence="6" id="KW-1185">Reference proteome</keyword>
<organism evidence="5 6">
    <name type="scientific">Halosimplex rubrum</name>
    <dbReference type="NCBI Taxonomy" id="869889"/>
    <lineage>
        <taxon>Archaea</taxon>
        <taxon>Methanobacteriati</taxon>
        <taxon>Methanobacteriota</taxon>
        <taxon>Stenosarchaea group</taxon>
        <taxon>Halobacteria</taxon>
        <taxon>Halobacteriales</taxon>
        <taxon>Haloarculaceae</taxon>
        <taxon>Halosimplex</taxon>
    </lineage>
</organism>
<dbReference type="Pfam" id="PF26589">
    <property type="entry name" value="DUF8186"/>
    <property type="match status" value="1"/>
</dbReference>
<dbReference type="KEGG" id="hrr:HZS55_06410"/>